<comment type="subcellular location">
    <subcellularLocation>
        <location evidence="1">Membrane</location>
        <topology evidence="1">Single-pass membrane protein</topology>
    </subcellularLocation>
</comment>
<keyword evidence="2" id="KW-0488">Methylation</keyword>
<keyword evidence="5 6" id="KW-0472">Membrane</keyword>
<evidence type="ECO:0000256" key="5">
    <source>
        <dbReference type="ARBA" id="ARBA00023136"/>
    </source>
</evidence>
<keyword evidence="4 6" id="KW-1133">Transmembrane helix</keyword>
<dbReference type="AlphaFoldDB" id="A0A1F6DNK4"/>
<dbReference type="Gene3D" id="3.30.700.10">
    <property type="entry name" value="Glycoprotein, Type 4 Pilin"/>
    <property type="match status" value="1"/>
</dbReference>
<dbReference type="Proteomes" id="UP000178532">
    <property type="component" value="Unassembled WGS sequence"/>
</dbReference>
<evidence type="ECO:0000256" key="3">
    <source>
        <dbReference type="ARBA" id="ARBA00022692"/>
    </source>
</evidence>
<evidence type="ECO:0000313" key="7">
    <source>
        <dbReference type="EMBL" id="OGG62592.1"/>
    </source>
</evidence>
<dbReference type="GO" id="GO:0015627">
    <property type="term" value="C:type II protein secretion system complex"/>
    <property type="evidence" value="ECO:0007669"/>
    <property type="project" value="InterPro"/>
</dbReference>
<organism evidence="7 8">
    <name type="scientific">Candidatus Kaiserbacteria bacterium RIFCSPHIGHO2_02_FULL_54_22</name>
    <dbReference type="NCBI Taxonomy" id="1798495"/>
    <lineage>
        <taxon>Bacteria</taxon>
        <taxon>Candidatus Kaiseribacteriota</taxon>
    </lineage>
</organism>
<name>A0A1F6DNK4_9BACT</name>
<evidence type="ECO:0000313" key="8">
    <source>
        <dbReference type="Proteomes" id="UP000178532"/>
    </source>
</evidence>
<sequence length="162" mass="16424">MSERRGFTLIELLVVIAIIGILSAVVLVALNAARLKGNDAAIQANLSTIQTQAEVYYGTNNGYGAFAGVSFVSNAAPTAGDRCAGGSSHVFKDPTIKKALDAADAANGAGRIGCVANGTSYLVAVELTAPSPPAYWCLDSSGKARQVAGSVPSTPLPALCPN</sequence>
<evidence type="ECO:0000256" key="6">
    <source>
        <dbReference type="SAM" id="Phobius"/>
    </source>
</evidence>
<dbReference type="Pfam" id="PF07963">
    <property type="entry name" value="N_methyl"/>
    <property type="match status" value="1"/>
</dbReference>
<dbReference type="SUPFAM" id="SSF54523">
    <property type="entry name" value="Pili subunits"/>
    <property type="match status" value="1"/>
</dbReference>
<dbReference type="InterPro" id="IPR045584">
    <property type="entry name" value="Pilin-like"/>
</dbReference>
<evidence type="ECO:0000256" key="1">
    <source>
        <dbReference type="ARBA" id="ARBA00004167"/>
    </source>
</evidence>
<reference evidence="7 8" key="1">
    <citation type="journal article" date="2016" name="Nat. Commun.">
        <title>Thousands of microbial genomes shed light on interconnected biogeochemical processes in an aquifer system.</title>
        <authorList>
            <person name="Anantharaman K."/>
            <person name="Brown C.T."/>
            <person name="Hug L.A."/>
            <person name="Sharon I."/>
            <person name="Castelle C.J."/>
            <person name="Probst A.J."/>
            <person name="Thomas B.C."/>
            <person name="Singh A."/>
            <person name="Wilkins M.J."/>
            <person name="Karaoz U."/>
            <person name="Brodie E.L."/>
            <person name="Williams K.H."/>
            <person name="Hubbard S.S."/>
            <person name="Banfield J.F."/>
        </authorList>
    </citation>
    <scope>NUCLEOTIDE SEQUENCE [LARGE SCALE GENOMIC DNA]</scope>
</reference>
<dbReference type="PROSITE" id="PS00409">
    <property type="entry name" value="PROKAR_NTER_METHYL"/>
    <property type="match status" value="1"/>
</dbReference>
<dbReference type="NCBIfam" id="TIGR02532">
    <property type="entry name" value="IV_pilin_GFxxxE"/>
    <property type="match status" value="1"/>
</dbReference>
<dbReference type="STRING" id="1798495.A3C19_01270"/>
<dbReference type="InterPro" id="IPR000983">
    <property type="entry name" value="Bac_GSPG_pilin"/>
</dbReference>
<dbReference type="EMBL" id="MFLI01000006">
    <property type="protein sequence ID" value="OGG62592.1"/>
    <property type="molecule type" value="Genomic_DNA"/>
</dbReference>
<gene>
    <name evidence="7" type="ORF">A3C19_01270</name>
</gene>
<dbReference type="PRINTS" id="PR00813">
    <property type="entry name" value="BCTERIALGSPG"/>
</dbReference>
<accession>A0A1F6DNK4</accession>
<dbReference type="GO" id="GO:0016020">
    <property type="term" value="C:membrane"/>
    <property type="evidence" value="ECO:0007669"/>
    <property type="project" value="UniProtKB-SubCell"/>
</dbReference>
<dbReference type="InterPro" id="IPR012902">
    <property type="entry name" value="N_methyl_site"/>
</dbReference>
<dbReference type="GO" id="GO:0015628">
    <property type="term" value="P:protein secretion by the type II secretion system"/>
    <property type="evidence" value="ECO:0007669"/>
    <property type="project" value="InterPro"/>
</dbReference>
<protein>
    <recommendedName>
        <fullName evidence="9">Prepilin-type N-terminal cleavage/methylation domain-containing protein</fullName>
    </recommendedName>
</protein>
<evidence type="ECO:0000256" key="4">
    <source>
        <dbReference type="ARBA" id="ARBA00022989"/>
    </source>
</evidence>
<dbReference type="PANTHER" id="PTHR30093:SF44">
    <property type="entry name" value="TYPE II SECRETION SYSTEM CORE PROTEIN G"/>
    <property type="match status" value="1"/>
</dbReference>
<proteinExistence type="predicted"/>
<feature type="transmembrane region" description="Helical" evidence="6">
    <location>
        <begin position="12"/>
        <end position="33"/>
    </location>
</feature>
<comment type="caution">
    <text evidence="7">The sequence shown here is derived from an EMBL/GenBank/DDBJ whole genome shotgun (WGS) entry which is preliminary data.</text>
</comment>
<dbReference type="PANTHER" id="PTHR30093">
    <property type="entry name" value="GENERAL SECRETION PATHWAY PROTEIN G"/>
    <property type="match status" value="1"/>
</dbReference>
<evidence type="ECO:0008006" key="9">
    <source>
        <dbReference type="Google" id="ProtNLM"/>
    </source>
</evidence>
<keyword evidence="3 6" id="KW-0812">Transmembrane</keyword>
<evidence type="ECO:0000256" key="2">
    <source>
        <dbReference type="ARBA" id="ARBA00022481"/>
    </source>
</evidence>